<keyword evidence="2" id="KW-0732">Signal</keyword>
<reference evidence="4" key="2">
    <citation type="journal article" date="2018" name="Plant J.">
        <title>The Sorghum bicolor reference genome: improved assembly, gene annotations, a transcriptome atlas, and signatures of genome organization.</title>
        <authorList>
            <person name="McCormick R.F."/>
            <person name="Truong S.K."/>
            <person name="Sreedasyam A."/>
            <person name="Jenkins J."/>
            <person name="Shu S."/>
            <person name="Sims D."/>
            <person name="Kennedy M."/>
            <person name="Amirebrahimi M."/>
            <person name="Weers B.D."/>
            <person name="McKinley B."/>
            <person name="Mattison A."/>
            <person name="Morishige D.T."/>
            <person name="Grimwood J."/>
            <person name="Schmutz J."/>
            <person name="Mullet J.E."/>
        </authorList>
    </citation>
    <scope>NUCLEOTIDE SEQUENCE [LARGE SCALE GENOMIC DNA]</scope>
    <source>
        <strain evidence="4">cv. BTx623</strain>
    </source>
</reference>
<reference evidence="3 4" key="1">
    <citation type="journal article" date="2009" name="Nature">
        <title>The Sorghum bicolor genome and the diversification of grasses.</title>
        <authorList>
            <person name="Paterson A.H."/>
            <person name="Bowers J.E."/>
            <person name="Bruggmann R."/>
            <person name="Dubchak I."/>
            <person name="Grimwood J."/>
            <person name="Gundlach H."/>
            <person name="Haberer G."/>
            <person name="Hellsten U."/>
            <person name="Mitros T."/>
            <person name="Poliakov A."/>
            <person name="Schmutz J."/>
            <person name="Spannagl M."/>
            <person name="Tang H."/>
            <person name="Wang X."/>
            <person name="Wicker T."/>
            <person name="Bharti A.K."/>
            <person name="Chapman J."/>
            <person name="Feltus F.A."/>
            <person name="Gowik U."/>
            <person name="Grigoriev I.V."/>
            <person name="Lyons E."/>
            <person name="Maher C.A."/>
            <person name="Martis M."/>
            <person name="Narechania A."/>
            <person name="Otillar R.P."/>
            <person name="Penning B.W."/>
            <person name="Salamov A.A."/>
            <person name="Wang Y."/>
            <person name="Zhang L."/>
            <person name="Carpita N.C."/>
            <person name="Freeling M."/>
            <person name="Gingle A.R."/>
            <person name="Hash C.T."/>
            <person name="Keller B."/>
            <person name="Klein P."/>
            <person name="Kresovich S."/>
            <person name="McCann M.C."/>
            <person name="Ming R."/>
            <person name="Peterson D.G."/>
            <person name="Mehboob-ur-Rahman"/>
            <person name="Ware D."/>
            <person name="Westhoff P."/>
            <person name="Mayer K.F."/>
            <person name="Messing J."/>
            <person name="Rokhsar D.S."/>
        </authorList>
    </citation>
    <scope>NUCLEOTIDE SEQUENCE [LARGE SCALE GENOMIC DNA]</scope>
    <source>
        <strain evidence="4">cv. BTx623</strain>
    </source>
</reference>
<proteinExistence type="predicted"/>
<gene>
    <name evidence="3" type="ORF">SORBI_3009G013200</name>
</gene>
<dbReference type="Gramene" id="OQU77234">
    <property type="protein sequence ID" value="OQU77234"/>
    <property type="gene ID" value="SORBI_3009G013200"/>
</dbReference>
<evidence type="ECO:0000256" key="1">
    <source>
        <dbReference type="SAM" id="MobiDB-lite"/>
    </source>
</evidence>
<evidence type="ECO:0000313" key="3">
    <source>
        <dbReference type="EMBL" id="OQU77234.1"/>
    </source>
</evidence>
<accession>A0A1Z5R0D2</accession>
<protein>
    <recommendedName>
        <fullName evidence="5">Secreted protein</fullName>
    </recommendedName>
</protein>
<evidence type="ECO:0008006" key="5">
    <source>
        <dbReference type="Google" id="ProtNLM"/>
    </source>
</evidence>
<evidence type="ECO:0000256" key="2">
    <source>
        <dbReference type="SAM" id="SignalP"/>
    </source>
</evidence>
<keyword evidence="4" id="KW-1185">Reference proteome</keyword>
<name>A0A1Z5R0D2_SORBI</name>
<dbReference type="EMBL" id="CM000768">
    <property type="protein sequence ID" value="OQU77234.1"/>
    <property type="molecule type" value="Genomic_DNA"/>
</dbReference>
<dbReference type="AlphaFoldDB" id="A0A1Z5R0D2"/>
<feature type="chain" id="PRO_5012102711" description="Secreted protein" evidence="2">
    <location>
        <begin position="19"/>
        <end position="91"/>
    </location>
</feature>
<evidence type="ECO:0000313" key="4">
    <source>
        <dbReference type="Proteomes" id="UP000000768"/>
    </source>
</evidence>
<feature type="signal peptide" evidence="2">
    <location>
        <begin position="1"/>
        <end position="18"/>
    </location>
</feature>
<organism evidence="3 4">
    <name type="scientific">Sorghum bicolor</name>
    <name type="common">Sorghum</name>
    <name type="synonym">Sorghum vulgare</name>
    <dbReference type="NCBI Taxonomy" id="4558"/>
    <lineage>
        <taxon>Eukaryota</taxon>
        <taxon>Viridiplantae</taxon>
        <taxon>Streptophyta</taxon>
        <taxon>Embryophyta</taxon>
        <taxon>Tracheophyta</taxon>
        <taxon>Spermatophyta</taxon>
        <taxon>Magnoliopsida</taxon>
        <taxon>Liliopsida</taxon>
        <taxon>Poales</taxon>
        <taxon>Poaceae</taxon>
        <taxon>PACMAD clade</taxon>
        <taxon>Panicoideae</taxon>
        <taxon>Andropogonodae</taxon>
        <taxon>Andropogoneae</taxon>
        <taxon>Sorghinae</taxon>
        <taxon>Sorghum</taxon>
    </lineage>
</organism>
<feature type="region of interest" description="Disordered" evidence="1">
    <location>
        <begin position="58"/>
        <end position="91"/>
    </location>
</feature>
<dbReference type="Proteomes" id="UP000000768">
    <property type="component" value="Chromosome 9"/>
</dbReference>
<sequence>MVCYQLMSSGILTWVVSCQVPTHKPCSFWTTRDAIPRFVRDRSIRSCPWRWRPDDDPTAVPVQHTNANVRRGRRPIHPWSRTHGPHERRGR</sequence>
<dbReference type="InParanoid" id="A0A1Z5R0D2"/>